<feature type="domain" description="Multidrug resistance protein MdtA-like barrel-sandwich hybrid" evidence="3">
    <location>
        <begin position="69"/>
        <end position="291"/>
    </location>
</feature>
<feature type="transmembrane region" description="Helical" evidence="2">
    <location>
        <begin position="31"/>
        <end position="53"/>
    </location>
</feature>
<keyword evidence="6" id="KW-1185">Reference proteome</keyword>
<evidence type="ECO:0000259" key="3">
    <source>
        <dbReference type="Pfam" id="PF25917"/>
    </source>
</evidence>
<dbReference type="InterPro" id="IPR050739">
    <property type="entry name" value="MFP"/>
</dbReference>
<evidence type="ECO:0000313" key="6">
    <source>
        <dbReference type="Proteomes" id="UP001240639"/>
    </source>
</evidence>
<dbReference type="InterPro" id="IPR058625">
    <property type="entry name" value="MdtA-like_BSH"/>
</dbReference>
<comment type="caution">
    <text evidence="5">The sequence shown here is derived from an EMBL/GenBank/DDBJ whole genome shotgun (WGS) entry which is preliminary data.</text>
</comment>
<evidence type="ECO:0000313" key="5">
    <source>
        <dbReference type="EMBL" id="MDP4574254.1"/>
    </source>
</evidence>
<feature type="coiled-coil region" evidence="1">
    <location>
        <begin position="141"/>
        <end position="182"/>
    </location>
</feature>
<reference evidence="5 6" key="1">
    <citation type="submission" date="2023-08" db="EMBL/GenBank/DDBJ databases">
        <title>genomic of G39.</title>
        <authorList>
            <person name="Wang Y."/>
        </authorList>
    </citation>
    <scope>NUCLEOTIDE SEQUENCE [LARGE SCALE GENOMIC DNA]</scope>
    <source>
        <strain evidence="5 6">G39</strain>
    </source>
</reference>
<dbReference type="RefSeq" id="WP_305931687.1">
    <property type="nucleotide sequence ID" value="NZ_JAVAIM010000001.1"/>
</dbReference>
<dbReference type="EMBL" id="JAVAIM010000001">
    <property type="protein sequence ID" value="MDP4574254.1"/>
    <property type="molecule type" value="Genomic_DNA"/>
</dbReference>
<gene>
    <name evidence="5" type="ORF">Q9K02_03770</name>
</gene>
<feature type="domain" description="AprE-like beta-barrel" evidence="4">
    <location>
        <begin position="300"/>
        <end position="392"/>
    </location>
</feature>
<protein>
    <submittedName>
        <fullName evidence="5">HlyD family efflux transporter periplasmic adaptor subunit</fullName>
    </submittedName>
</protein>
<dbReference type="PANTHER" id="PTHR30386:SF28">
    <property type="entry name" value="EXPORTED PROTEIN"/>
    <property type="match status" value="1"/>
</dbReference>
<evidence type="ECO:0000256" key="2">
    <source>
        <dbReference type="SAM" id="Phobius"/>
    </source>
</evidence>
<dbReference type="PRINTS" id="PR01490">
    <property type="entry name" value="RTXTOXIND"/>
</dbReference>
<sequence>MTQLFRTEALQQKKDRLSGEVAIAVPVKWQLIGYLIFGSLAAALIFLSLASYARVETVTGTIVPDKGVASIVPNRRGVITEMLVEDGQSVDMGDTLVAIRAEEDSASGVSALAMTEQAIAQQDASLLAQLTATQRTASAQRSQISVQAAGLRTEIDQLQSQIALQRDLVNSAEADLERARRVAERGFISQQDLRAREDVYLSRRQQLSQLQQSLTSRRATLAELTNSAAGISAQAESQAASIAASRAQVAQQAASNAGARSYALTAPVAGRVTALTMRAGQLVSPQSPVMAIVPEGSTLRAELAVPSQAIGFVEPGQEVRLAVDAFPYQRFGTVTGTIRTVSSSAISQALPNGAVVSVYPVIVDLAASEISAFGRMEELVPGMSLTARIVTENQSLIEWLFEPLFAVRNR</sequence>
<organism evidence="5 6">
    <name type="scientific">Qipengyuania profundimaris</name>
    <dbReference type="NCBI Taxonomy" id="3067652"/>
    <lineage>
        <taxon>Bacteria</taxon>
        <taxon>Pseudomonadati</taxon>
        <taxon>Pseudomonadota</taxon>
        <taxon>Alphaproteobacteria</taxon>
        <taxon>Sphingomonadales</taxon>
        <taxon>Erythrobacteraceae</taxon>
        <taxon>Qipengyuania</taxon>
    </lineage>
</organism>
<dbReference type="Proteomes" id="UP001240639">
    <property type="component" value="Unassembled WGS sequence"/>
</dbReference>
<evidence type="ECO:0000259" key="4">
    <source>
        <dbReference type="Pfam" id="PF26002"/>
    </source>
</evidence>
<dbReference type="Gene3D" id="2.40.50.100">
    <property type="match status" value="1"/>
</dbReference>
<proteinExistence type="predicted"/>
<dbReference type="Pfam" id="PF25917">
    <property type="entry name" value="BSH_RND"/>
    <property type="match status" value="1"/>
</dbReference>
<accession>A0ABT9HM70</accession>
<name>A0ABT9HM70_9SPHN</name>
<evidence type="ECO:0000256" key="1">
    <source>
        <dbReference type="SAM" id="Coils"/>
    </source>
</evidence>
<dbReference type="Gene3D" id="2.40.30.170">
    <property type="match status" value="1"/>
</dbReference>
<dbReference type="Pfam" id="PF26002">
    <property type="entry name" value="Beta-barrel_AprE"/>
    <property type="match status" value="1"/>
</dbReference>
<dbReference type="PANTHER" id="PTHR30386">
    <property type="entry name" value="MEMBRANE FUSION SUBUNIT OF EMRAB-TOLC MULTIDRUG EFFLUX PUMP"/>
    <property type="match status" value="1"/>
</dbReference>
<dbReference type="InterPro" id="IPR058982">
    <property type="entry name" value="Beta-barrel_AprE"/>
</dbReference>
<keyword evidence="2" id="KW-1133">Transmembrane helix</keyword>
<keyword evidence="2" id="KW-0472">Membrane</keyword>
<keyword evidence="1" id="KW-0175">Coiled coil</keyword>
<keyword evidence="2" id="KW-0812">Transmembrane</keyword>